<comment type="caution">
    <text evidence="1">The sequence shown here is derived from an EMBL/GenBank/DDBJ whole genome shotgun (WGS) entry which is preliminary data.</text>
</comment>
<protein>
    <submittedName>
        <fullName evidence="1">Uncharacterized protein</fullName>
    </submittedName>
</protein>
<dbReference type="Proteomes" id="UP000828390">
    <property type="component" value="Unassembled WGS sequence"/>
</dbReference>
<sequence length="68" mass="7903">MLKMAGCTVGIQDEEDAFSEIENVFKYNRAKMALVRSPERSRFIQCLPNAKLDLDIDQTNILVKFHHY</sequence>
<organism evidence="1 2">
    <name type="scientific">Dreissena polymorpha</name>
    <name type="common">Zebra mussel</name>
    <name type="synonym">Mytilus polymorpha</name>
    <dbReference type="NCBI Taxonomy" id="45954"/>
    <lineage>
        <taxon>Eukaryota</taxon>
        <taxon>Metazoa</taxon>
        <taxon>Spiralia</taxon>
        <taxon>Lophotrochozoa</taxon>
        <taxon>Mollusca</taxon>
        <taxon>Bivalvia</taxon>
        <taxon>Autobranchia</taxon>
        <taxon>Heteroconchia</taxon>
        <taxon>Euheterodonta</taxon>
        <taxon>Imparidentia</taxon>
        <taxon>Neoheterodontei</taxon>
        <taxon>Myida</taxon>
        <taxon>Dreissenoidea</taxon>
        <taxon>Dreissenidae</taxon>
        <taxon>Dreissena</taxon>
    </lineage>
</organism>
<dbReference type="EMBL" id="JAIWYP010000012">
    <property type="protein sequence ID" value="KAH3727275.1"/>
    <property type="molecule type" value="Genomic_DNA"/>
</dbReference>
<name>A0A9D4CKY3_DREPO</name>
<evidence type="ECO:0000313" key="1">
    <source>
        <dbReference type="EMBL" id="KAH3727275.1"/>
    </source>
</evidence>
<keyword evidence="2" id="KW-1185">Reference proteome</keyword>
<reference evidence="1" key="2">
    <citation type="submission" date="2020-11" db="EMBL/GenBank/DDBJ databases">
        <authorList>
            <person name="McCartney M.A."/>
            <person name="Auch B."/>
            <person name="Kono T."/>
            <person name="Mallez S."/>
            <person name="Becker A."/>
            <person name="Gohl D.M."/>
            <person name="Silverstein K.A.T."/>
            <person name="Koren S."/>
            <person name="Bechman K.B."/>
            <person name="Herman A."/>
            <person name="Abrahante J.E."/>
            <person name="Garbe J."/>
        </authorList>
    </citation>
    <scope>NUCLEOTIDE SEQUENCE</scope>
    <source>
        <strain evidence="1">Duluth1</strain>
        <tissue evidence="1">Whole animal</tissue>
    </source>
</reference>
<evidence type="ECO:0000313" key="2">
    <source>
        <dbReference type="Proteomes" id="UP000828390"/>
    </source>
</evidence>
<dbReference type="AlphaFoldDB" id="A0A9D4CKY3"/>
<reference evidence="1" key="1">
    <citation type="journal article" date="2019" name="bioRxiv">
        <title>The Genome of the Zebra Mussel, Dreissena polymorpha: A Resource for Invasive Species Research.</title>
        <authorList>
            <person name="McCartney M.A."/>
            <person name="Auch B."/>
            <person name="Kono T."/>
            <person name="Mallez S."/>
            <person name="Zhang Y."/>
            <person name="Obille A."/>
            <person name="Becker A."/>
            <person name="Abrahante J.E."/>
            <person name="Garbe J."/>
            <person name="Badalamenti J.P."/>
            <person name="Herman A."/>
            <person name="Mangelson H."/>
            <person name="Liachko I."/>
            <person name="Sullivan S."/>
            <person name="Sone E.D."/>
            <person name="Koren S."/>
            <person name="Silverstein K.A.T."/>
            <person name="Beckman K.B."/>
            <person name="Gohl D.M."/>
        </authorList>
    </citation>
    <scope>NUCLEOTIDE SEQUENCE</scope>
    <source>
        <strain evidence="1">Duluth1</strain>
        <tissue evidence="1">Whole animal</tissue>
    </source>
</reference>
<proteinExistence type="predicted"/>
<gene>
    <name evidence="1" type="ORF">DPMN_053205</name>
</gene>
<accession>A0A9D4CKY3</accession>